<dbReference type="GO" id="GO:0008903">
    <property type="term" value="F:hydroxypyruvate isomerase activity"/>
    <property type="evidence" value="ECO:0007669"/>
    <property type="project" value="TreeGrafter"/>
</dbReference>
<evidence type="ECO:0000313" key="3">
    <source>
        <dbReference type="EMBL" id="CAF5176869.1"/>
    </source>
</evidence>
<reference evidence="3" key="1">
    <citation type="submission" date="2021-02" db="EMBL/GenBank/DDBJ databases">
        <authorList>
            <person name="Nowell W R."/>
        </authorList>
    </citation>
    <scope>NUCLEOTIDE SEQUENCE</scope>
</reference>
<proteinExistence type="predicted"/>
<organism evidence="3 4">
    <name type="scientific">Rotaria magnacalcarata</name>
    <dbReference type="NCBI Taxonomy" id="392030"/>
    <lineage>
        <taxon>Eukaryota</taxon>
        <taxon>Metazoa</taxon>
        <taxon>Spiralia</taxon>
        <taxon>Gnathifera</taxon>
        <taxon>Rotifera</taxon>
        <taxon>Eurotatoria</taxon>
        <taxon>Bdelloidea</taxon>
        <taxon>Philodinida</taxon>
        <taxon>Philodinidae</taxon>
        <taxon>Rotaria</taxon>
    </lineage>
</organism>
<dbReference type="Gene3D" id="3.20.20.150">
    <property type="entry name" value="Divalent-metal-dependent TIM barrel enzymes"/>
    <property type="match status" value="1"/>
</dbReference>
<gene>
    <name evidence="3" type="ORF">GIL414_LOCUS67983</name>
</gene>
<evidence type="ECO:0000313" key="4">
    <source>
        <dbReference type="Proteomes" id="UP000681720"/>
    </source>
</evidence>
<evidence type="ECO:0000256" key="1">
    <source>
        <dbReference type="ARBA" id="ARBA00023235"/>
    </source>
</evidence>
<dbReference type="InterPro" id="IPR013022">
    <property type="entry name" value="Xyl_isomerase-like_TIM-brl"/>
</dbReference>
<feature type="non-terminal residue" evidence="3">
    <location>
        <position position="1"/>
    </location>
</feature>
<dbReference type="InterPro" id="IPR036237">
    <property type="entry name" value="Xyl_isomerase-like_sf"/>
</dbReference>
<evidence type="ECO:0000259" key="2">
    <source>
        <dbReference type="Pfam" id="PF01261"/>
    </source>
</evidence>
<dbReference type="PANTHER" id="PTHR43489">
    <property type="entry name" value="ISOMERASE"/>
    <property type="match status" value="1"/>
</dbReference>
<dbReference type="EMBL" id="CAJOBJ010327080">
    <property type="protein sequence ID" value="CAF5176869.1"/>
    <property type="molecule type" value="Genomic_DNA"/>
</dbReference>
<feature type="domain" description="Xylose isomerase-like TIM barrel" evidence="2">
    <location>
        <begin position="5"/>
        <end position="101"/>
    </location>
</feature>
<comment type="caution">
    <text evidence="3">The sequence shown here is derived from an EMBL/GenBank/DDBJ whole genome shotgun (WGS) entry which is preliminary data.</text>
</comment>
<dbReference type="InterPro" id="IPR050417">
    <property type="entry name" value="Sugar_Epim/Isomerase"/>
</dbReference>
<protein>
    <recommendedName>
        <fullName evidence="2">Xylose isomerase-like TIM barrel domain-containing protein</fullName>
    </recommendedName>
</protein>
<dbReference type="AlphaFoldDB" id="A0A8S3H3I5"/>
<name>A0A8S3H3I5_9BILA</name>
<dbReference type="SUPFAM" id="SSF51658">
    <property type="entry name" value="Xylose isomerase-like"/>
    <property type="match status" value="1"/>
</dbReference>
<dbReference type="PANTHER" id="PTHR43489:SF6">
    <property type="entry name" value="HYDROXYPYRUVATE ISOMERASE-RELATED"/>
    <property type="match status" value="1"/>
</dbReference>
<dbReference type="Pfam" id="PF01261">
    <property type="entry name" value="AP_endonuc_2"/>
    <property type="match status" value="1"/>
</dbReference>
<accession>A0A8S3H3I5</accession>
<dbReference type="GO" id="GO:0046487">
    <property type="term" value="P:glyoxylate metabolic process"/>
    <property type="evidence" value="ECO:0007669"/>
    <property type="project" value="TreeGrafter"/>
</dbReference>
<sequence length="109" mass="12745">YYLRSYSTAIDIVKSSKTDNLKVMLDSFHLQRLHGNLTERVQEMIPFVGHVQISQTPKRNCPMSDDGEVNHRYFLSKLVEPFYQDFVGLEYTDSSNASFEWLNEFSKTN</sequence>
<keyword evidence="1" id="KW-0413">Isomerase</keyword>
<dbReference type="Proteomes" id="UP000681720">
    <property type="component" value="Unassembled WGS sequence"/>
</dbReference>